<evidence type="ECO:0000256" key="1">
    <source>
        <dbReference type="SAM" id="MobiDB-lite"/>
    </source>
</evidence>
<feature type="region of interest" description="Disordered" evidence="1">
    <location>
        <begin position="57"/>
        <end position="82"/>
    </location>
</feature>
<accession>A0ABM7RYL3</accession>
<evidence type="ECO:0000313" key="3">
    <source>
        <dbReference type="Proteomes" id="UP000218595"/>
    </source>
</evidence>
<reference evidence="2 3" key="1">
    <citation type="submission" date="2016-04" db="EMBL/GenBank/DDBJ databases">
        <title>Complete genome sequence of Pseudomonas sp. LAB-08 isolated from TCE contaminated aquifer soil.</title>
        <authorList>
            <person name="Dohra H."/>
            <person name="Suzuki K."/>
            <person name="Fatma A."/>
            <person name="Inuzuka Y."/>
            <person name="Honjo M."/>
            <person name="Tashiro Y."/>
            <person name="Futamata H."/>
        </authorList>
    </citation>
    <scope>NUCLEOTIDE SEQUENCE [LARGE SCALE GENOMIC DNA]</scope>
    <source>
        <strain evidence="2 3">LAB-08</strain>
    </source>
</reference>
<protein>
    <submittedName>
        <fullName evidence="2">Uncharacterized protein</fullName>
    </submittedName>
</protein>
<organism evidence="2 3">
    <name type="scientific">Pseudomonas izuensis</name>
    <dbReference type="NCBI Taxonomy" id="2684212"/>
    <lineage>
        <taxon>Bacteria</taxon>
        <taxon>Pseudomonadati</taxon>
        <taxon>Pseudomonadota</taxon>
        <taxon>Gammaproteobacteria</taxon>
        <taxon>Pseudomonadales</taxon>
        <taxon>Pseudomonadaceae</taxon>
        <taxon>Pseudomonas</taxon>
    </lineage>
</organism>
<gene>
    <name evidence="2" type="ORF">LAB08_R49380</name>
</gene>
<feature type="compositionally biased region" description="Basic residues" evidence="1">
    <location>
        <begin position="66"/>
        <end position="75"/>
    </location>
</feature>
<keyword evidence="3" id="KW-1185">Reference proteome</keyword>
<name>A0ABM7RYL3_9PSED</name>
<dbReference type="Proteomes" id="UP000218595">
    <property type="component" value="Chromosome"/>
</dbReference>
<sequence length="100" mass="11209">MGTTARLHHHRADGELRQVAEQLATAHLLAQNLMASGVLAMQVETVFADVDTEKRHRIHERSSGRKREKPCKRKPAGLLGQADHLIKPGIKAGFFDWHRA</sequence>
<proteinExistence type="predicted"/>
<dbReference type="EMBL" id="AP017423">
    <property type="protein sequence ID" value="BCX70271.1"/>
    <property type="molecule type" value="Genomic_DNA"/>
</dbReference>
<evidence type="ECO:0000313" key="2">
    <source>
        <dbReference type="EMBL" id="BCX70271.1"/>
    </source>
</evidence>